<dbReference type="Gene3D" id="1.10.575.10">
    <property type="entry name" value="P1 Nuclease"/>
    <property type="match status" value="1"/>
</dbReference>
<dbReference type="InterPro" id="IPR005519">
    <property type="entry name" value="Acid_phosphat_B-like"/>
</dbReference>
<dbReference type="SUPFAM" id="SSF56784">
    <property type="entry name" value="HAD-like"/>
    <property type="match status" value="1"/>
</dbReference>
<dbReference type="Pfam" id="PF03767">
    <property type="entry name" value="Acid_phosphat_B"/>
    <property type="match status" value="1"/>
</dbReference>
<sequence>MGDCRGPAVRELEAGGGGQQPGAVGRRAAGLRAARARIPHWPRLPLRPRPHRGEASAYARAAAAATGAWVFDVDETLLSNLPYYAQHGYGLELFDHQEFDRWVETGEAPVIPSSLRLYSEVRDLGLKTFLLTGRSEAHEGRKSCRGPTILLVSAGFSRHLADLISGFLLYLNLDYNMLVANWNNPAVWFRRVDQFDTIDLLDNEIVKLENFPFMYRPGSPHLITTYNEREQVTPRELSIRVPAILRSKDEEGVKGCRVAGAVNNYTSQLLTYGSSSQLPSCKSSRQYNLMEALLFLSHFMGDIDKMLAFIHVLS</sequence>
<dbReference type="PANTHER" id="PTHR31284:SF7">
    <property type="entry name" value="ACID PHOSPHATASE-LIKE PROTEIN"/>
    <property type="match status" value="1"/>
</dbReference>
<dbReference type="AlphaFoldDB" id="M8BYY8"/>
<organism evidence="2">
    <name type="scientific">Aegilops tauschii</name>
    <name type="common">Tausch's goatgrass</name>
    <name type="synonym">Aegilops squarrosa</name>
    <dbReference type="NCBI Taxonomy" id="37682"/>
    <lineage>
        <taxon>Eukaryota</taxon>
        <taxon>Viridiplantae</taxon>
        <taxon>Streptophyta</taxon>
        <taxon>Embryophyta</taxon>
        <taxon>Tracheophyta</taxon>
        <taxon>Spermatophyta</taxon>
        <taxon>Magnoliopsida</taxon>
        <taxon>Liliopsida</taxon>
        <taxon>Poales</taxon>
        <taxon>Poaceae</taxon>
        <taxon>BOP clade</taxon>
        <taxon>Pooideae</taxon>
        <taxon>Triticodae</taxon>
        <taxon>Triticeae</taxon>
        <taxon>Triticinae</taxon>
        <taxon>Aegilops</taxon>
    </lineage>
</organism>
<dbReference type="Gene3D" id="3.40.50.1000">
    <property type="entry name" value="HAD superfamily/HAD-like"/>
    <property type="match status" value="1"/>
</dbReference>
<dbReference type="InterPro" id="IPR008947">
    <property type="entry name" value="PLipase_C/P1_nuclease_dom_sf"/>
</dbReference>
<protein>
    <submittedName>
        <fullName evidence="2">Acid phosphatase 1</fullName>
    </submittedName>
</protein>
<dbReference type="Pfam" id="PF14580">
    <property type="entry name" value="LRR_9"/>
    <property type="match status" value="1"/>
</dbReference>
<dbReference type="InterPro" id="IPR036412">
    <property type="entry name" value="HAD-like_sf"/>
</dbReference>
<name>M8BYY8_AEGTA</name>
<reference evidence="2" key="1">
    <citation type="submission" date="2015-06" db="UniProtKB">
        <authorList>
            <consortium name="EnsemblPlants"/>
        </authorList>
    </citation>
    <scope>IDENTIFICATION</scope>
</reference>
<evidence type="ECO:0000313" key="2">
    <source>
        <dbReference type="EnsemblPlants" id="EMT12049"/>
    </source>
</evidence>
<evidence type="ECO:0000256" key="1">
    <source>
        <dbReference type="ARBA" id="ARBA00022729"/>
    </source>
</evidence>
<dbReference type="GO" id="GO:0016788">
    <property type="term" value="F:hydrolase activity, acting on ester bonds"/>
    <property type="evidence" value="ECO:0007669"/>
    <property type="project" value="InterPro"/>
</dbReference>
<dbReference type="InterPro" id="IPR023214">
    <property type="entry name" value="HAD_sf"/>
</dbReference>
<dbReference type="EnsemblPlants" id="EMT12049">
    <property type="protein sequence ID" value="EMT12049"/>
    <property type="gene ID" value="F775_24522"/>
</dbReference>
<keyword evidence="1" id="KW-0732">Signal</keyword>
<dbReference type="PANTHER" id="PTHR31284">
    <property type="entry name" value="ACID PHOSPHATASE-LIKE PROTEIN"/>
    <property type="match status" value="1"/>
</dbReference>
<accession>M8BYY8</accession>
<proteinExistence type="predicted"/>